<accession>A0A9P5U2G5</accession>
<reference evidence="1" key="1">
    <citation type="submission" date="2020-11" db="EMBL/GenBank/DDBJ databases">
        <authorList>
            <consortium name="DOE Joint Genome Institute"/>
            <person name="Ahrendt S."/>
            <person name="Riley R."/>
            <person name="Andreopoulos W."/>
            <person name="Labutti K."/>
            <person name="Pangilinan J."/>
            <person name="Ruiz-Duenas F.J."/>
            <person name="Barrasa J.M."/>
            <person name="Sanchez-Garcia M."/>
            <person name="Camarero S."/>
            <person name="Miyauchi S."/>
            <person name="Serrano A."/>
            <person name="Linde D."/>
            <person name="Babiker R."/>
            <person name="Drula E."/>
            <person name="Ayuso-Fernandez I."/>
            <person name="Pacheco R."/>
            <person name="Padilla G."/>
            <person name="Ferreira P."/>
            <person name="Barriuso J."/>
            <person name="Kellner H."/>
            <person name="Castanera R."/>
            <person name="Alfaro M."/>
            <person name="Ramirez L."/>
            <person name="Pisabarro A.G."/>
            <person name="Kuo A."/>
            <person name="Tritt A."/>
            <person name="Lipzen A."/>
            <person name="He G."/>
            <person name="Yan M."/>
            <person name="Ng V."/>
            <person name="Cullen D."/>
            <person name="Martin F."/>
            <person name="Rosso M.-N."/>
            <person name="Henrissat B."/>
            <person name="Hibbett D."/>
            <person name="Martinez A.T."/>
            <person name="Grigoriev I.V."/>
        </authorList>
    </citation>
    <scope>NUCLEOTIDE SEQUENCE</scope>
    <source>
        <strain evidence="1">AH 40177</strain>
    </source>
</reference>
<protein>
    <submittedName>
        <fullName evidence="1">Uncharacterized protein</fullName>
    </submittedName>
</protein>
<dbReference type="EMBL" id="JADNRY010000136">
    <property type="protein sequence ID" value="KAF9063901.1"/>
    <property type="molecule type" value="Genomic_DNA"/>
</dbReference>
<organism evidence="1 2">
    <name type="scientific">Rhodocollybia butyracea</name>
    <dbReference type="NCBI Taxonomy" id="206335"/>
    <lineage>
        <taxon>Eukaryota</taxon>
        <taxon>Fungi</taxon>
        <taxon>Dikarya</taxon>
        <taxon>Basidiomycota</taxon>
        <taxon>Agaricomycotina</taxon>
        <taxon>Agaricomycetes</taxon>
        <taxon>Agaricomycetidae</taxon>
        <taxon>Agaricales</taxon>
        <taxon>Marasmiineae</taxon>
        <taxon>Omphalotaceae</taxon>
        <taxon>Rhodocollybia</taxon>
    </lineage>
</organism>
<name>A0A9P5U2G5_9AGAR</name>
<sequence>MRNLRENPIRKKNQEDKLVQMPQLDLAKAALEEVKEVTKERVTLPPLTWVSKGSESDSEGVSSTSFSRFLGSFLQKRSLDELRGNRSSCHYLLCPPSFRLHPTSVPPPTLPLSVPSTRLRSEYPQAPIKKFLFINVLHEQQYLIEVNLELQEQHQEWTWAEE</sequence>
<comment type="caution">
    <text evidence="1">The sequence shown here is derived from an EMBL/GenBank/DDBJ whole genome shotgun (WGS) entry which is preliminary data.</text>
</comment>
<keyword evidence="2" id="KW-1185">Reference proteome</keyword>
<dbReference type="Proteomes" id="UP000772434">
    <property type="component" value="Unassembled WGS sequence"/>
</dbReference>
<evidence type="ECO:0000313" key="1">
    <source>
        <dbReference type="EMBL" id="KAF9063901.1"/>
    </source>
</evidence>
<gene>
    <name evidence="1" type="ORF">BDP27DRAFT_1367671</name>
</gene>
<dbReference type="AlphaFoldDB" id="A0A9P5U2G5"/>
<evidence type="ECO:0000313" key="2">
    <source>
        <dbReference type="Proteomes" id="UP000772434"/>
    </source>
</evidence>
<proteinExistence type="predicted"/>